<dbReference type="AlphaFoldDB" id="A0A8X7QNY5"/>
<protein>
    <recommendedName>
        <fullName evidence="1">Chromo domain-containing protein</fullName>
    </recommendedName>
</protein>
<proteinExistence type="predicted"/>
<reference evidence="2 3" key="1">
    <citation type="submission" date="2020-02" db="EMBL/GenBank/DDBJ databases">
        <authorList>
            <person name="Ma Q."/>
            <person name="Huang Y."/>
            <person name="Song X."/>
            <person name="Pei D."/>
        </authorList>
    </citation>
    <scope>NUCLEOTIDE SEQUENCE [LARGE SCALE GENOMIC DNA]</scope>
    <source>
        <strain evidence="2">Sxm20200214</strain>
        <tissue evidence="2">Leaf</tissue>
    </source>
</reference>
<name>A0A8X7QNY5_BRACI</name>
<comment type="caution">
    <text evidence="2">The sequence shown here is derived from an EMBL/GenBank/DDBJ whole genome shotgun (WGS) entry which is preliminary data.</text>
</comment>
<evidence type="ECO:0000313" key="2">
    <source>
        <dbReference type="EMBL" id="KAG2271825.1"/>
    </source>
</evidence>
<feature type="domain" description="Chromo" evidence="1">
    <location>
        <begin position="48"/>
        <end position="98"/>
    </location>
</feature>
<sequence>MWKSSLQARVTYILFNPPVFHVSQLKELVGNMQVATELPHMNYDVLLKEPESVLERKMVQRQGRAATMVLIKWTNETIAEATWEYLFDIEKKFPHFKP</sequence>
<evidence type="ECO:0000259" key="1">
    <source>
        <dbReference type="PROSITE" id="PS50013"/>
    </source>
</evidence>
<dbReference type="InterPro" id="IPR000953">
    <property type="entry name" value="Chromo/chromo_shadow_dom"/>
</dbReference>
<dbReference type="Gene3D" id="2.40.50.40">
    <property type="match status" value="1"/>
</dbReference>
<keyword evidence="3" id="KW-1185">Reference proteome</keyword>
<dbReference type="PROSITE" id="PS50013">
    <property type="entry name" value="CHROMO_2"/>
    <property type="match status" value="1"/>
</dbReference>
<dbReference type="Proteomes" id="UP000886595">
    <property type="component" value="Unassembled WGS sequence"/>
</dbReference>
<dbReference type="OrthoDB" id="1744105at2759"/>
<accession>A0A8X7QNY5</accession>
<organism evidence="2 3">
    <name type="scientific">Brassica carinata</name>
    <name type="common">Ethiopian mustard</name>
    <name type="synonym">Abyssinian cabbage</name>
    <dbReference type="NCBI Taxonomy" id="52824"/>
    <lineage>
        <taxon>Eukaryota</taxon>
        <taxon>Viridiplantae</taxon>
        <taxon>Streptophyta</taxon>
        <taxon>Embryophyta</taxon>
        <taxon>Tracheophyta</taxon>
        <taxon>Spermatophyta</taxon>
        <taxon>Magnoliopsida</taxon>
        <taxon>eudicotyledons</taxon>
        <taxon>Gunneridae</taxon>
        <taxon>Pentapetalae</taxon>
        <taxon>rosids</taxon>
        <taxon>malvids</taxon>
        <taxon>Brassicales</taxon>
        <taxon>Brassicaceae</taxon>
        <taxon>Brassiceae</taxon>
        <taxon>Brassica</taxon>
    </lineage>
</organism>
<dbReference type="EMBL" id="JAAMPC010000013">
    <property type="protein sequence ID" value="KAG2271825.1"/>
    <property type="molecule type" value="Genomic_DNA"/>
</dbReference>
<gene>
    <name evidence="2" type="ORF">Bca52824_066380</name>
</gene>
<evidence type="ECO:0000313" key="3">
    <source>
        <dbReference type="Proteomes" id="UP000886595"/>
    </source>
</evidence>
<dbReference type="InterPro" id="IPR016197">
    <property type="entry name" value="Chromo-like_dom_sf"/>
</dbReference>
<dbReference type="SUPFAM" id="SSF54160">
    <property type="entry name" value="Chromo domain-like"/>
    <property type="match status" value="1"/>
</dbReference>